<keyword evidence="8 9" id="KW-0472">Membrane</keyword>
<accession>A0A7L5IPU2</accession>
<organism evidence="12 13">
    <name type="scientific">Campylobacter armoricus</name>
    <dbReference type="NCBI Taxonomy" id="2505970"/>
    <lineage>
        <taxon>Bacteria</taxon>
        <taxon>Pseudomonadati</taxon>
        <taxon>Campylobacterota</taxon>
        <taxon>Epsilonproteobacteria</taxon>
        <taxon>Campylobacterales</taxon>
        <taxon>Campylobacteraceae</taxon>
        <taxon>Campylobacter</taxon>
    </lineage>
</organism>
<evidence type="ECO:0000256" key="6">
    <source>
        <dbReference type="ARBA" id="ARBA00022989"/>
    </source>
</evidence>
<feature type="transmembrane region" description="Helical" evidence="9">
    <location>
        <begin position="201"/>
        <end position="222"/>
    </location>
</feature>
<keyword evidence="6 9" id="KW-1133">Transmembrane helix</keyword>
<evidence type="ECO:0000256" key="4">
    <source>
        <dbReference type="ARBA" id="ARBA00022692"/>
    </source>
</evidence>
<evidence type="ECO:0000256" key="1">
    <source>
        <dbReference type="ARBA" id="ARBA00004141"/>
    </source>
</evidence>
<dbReference type="InterPro" id="IPR027469">
    <property type="entry name" value="Cation_efflux_TMD_sf"/>
</dbReference>
<dbReference type="SUPFAM" id="SSF160240">
    <property type="entry name" value="Cation efflux protein cytoplasmic domain-like"/>
    <property type="match status" value="1"/>
</dbReference>
<feature type="transmembrane region" description="Helical" evidence="9">
    <location>
        <begin position="172"/>
        <end position="195"/>
    </location>
</feature>
<dbReference type="InterPro" id="IPR036837">
    <property type="entry name" value="Cation_efflux_CTD_sf"/>
</dbReference>
<evidence type="ECO:0000256" key="5">
    <source>
        <dbReference type="ARBA" id="ARBA00022906"/>
    </source>
</evidence>
<dbReference type="InterPro" id="IPR002524">
    <property type="entry name" value="Cation_efflux"/>
</dbReference>
<reference evidence="12 13" key="1">
    <citation type="submission" date="2020-05" db="EMBL/GenBank/DDBJ databases">
        <title>Complete genome sequencing of Campylobacter and Arcobacter type strains.</title>
        <authorList>
            <person name="Miller W.G."/>
            <person name="Yee E."/>
        </authorList>
    </citation>
    <scope>NUCLEOTIDE SEQUENCE [LARGE SCALE GENOMIC DNA]</scope>
    <source>
        <strain evidence="12 13">CCUG 73571</strain>
    </source>
</reference>
<name>A0A7L5IPU2_9BACT</name>
<dbReference type="PANTHER" id="PTHR11562:SF17">
    <property type="entry name" value="RE54080P-RELATED"/>
    <property type="match status" value="1"/>
</dbReference>
<evidence type="ECO:0000256" key="8">
    <source>
        <dbReference type="ARBA" id="ARBA00023136"/>
    </source>
</evidence>
<dbReference type="PANTHER" id="PTHR11562">
    <property type="entry name" value="CATION EFFLUX PROTEIN/ ZINC TRANSPORTER"/>
    <property type="match status" value="1"/>
</dbReference>
<dbReference type="KEGG" id="carm:CARM_1098"/>
<protein>
    <submittedName>
        <fullName evidence="12">Divalent metal cation transporter</fullName>
    </submittedName>
</protein>
<evidence type="ECO:0000259" key="10">
    <source>
        <dbReference type="Pfam" id="PF01545"/>
    </source>
</evidence>
<dbReference type="Pfam" id="PF01545">
    <property type="entry name" value="Cation_efflux"/>
    <property type="match status" value="1"/>
</dbReference>
<gene>
    <name evidence="12" type="ORF">CARM_1098</name>
</gene>
<feature type="domain" description="Cation efflux protein transmembrane" evidence="10">
    <location>
        <begin position="38"/>
        <end position="230"/>
    </location>
</feature>
<dbReference type="SUPFAM" id="SSF161111">
    <property type="entry name" value="Cation efflux protein transmembrane domain-like"/>
    <property type="match status" value="1"/>
</dbReference>
<evidence type="ECO:0000256" key="3">
    <source>
        <dbReference type="ARBA" id="ARBA00022448"/>
    </source>
</evidence>
<feature type="transmembrane region" description="Helical" evidence="9">
    <location>
        <begin position="140"/>
        <end position="160"/>
    </location>
</feature>
<feature type="transmembrane region" description="Helical" evidence="9">
    <location>
        <begin position="70"/>
        <end position="88"/>
    </location>
</feature>
<proteinExistence type="inferred from homology"/>
<feature type="domain" description="Cation efflux protein cytoplasmic" evidence="11">
    <location>
        <begin position="234"/>
        <end position="305"/>
    </location>
</feature>
<dbReference type="EMBL" id="CP053825">
    <property type="protein sequence ID" value="QKF79999.1"/>
    <property type="molecule type" value="Genomic_DNA"/>
</dbReference>
<dbReference type="Proteomes" id="UP000509246">
    <property type="component" value="Chromosome"/>
</dbReference>
<keyword evidence="5" id="KW-0864">Zinc transport</keyword>
<dbReference type="Gene3D" id="1.20.1510.10">
    <property type="entry name" value="Cation efflux protein transmembrane domain"/>
    <property type="match status" value="1"/>
</dbReference>
<keyword evidence="3" id="KW-0813">Transport</keyword>
<keyword evidence="5" id="KW-0862">Zinc</keyword>
<evidence type="ECO:0000256" key="2">
    <source>
        <dbReference type="ARBA" id="ARBA00008873"/>
    </source>
</evidence>
<evidence type="ECO:0000313" key="13">
    <source>
        <dbReference type="Proteomes" id="UP000509246"/>
    </source>
</evidence>
<feature type="transmembrane region" description="Helical" evidence="9">
    <location>
        <begin position="40"/>
        <end position="58"/>
    </location>
</feature>
<keyword evidence="4 9" id="KW-0812">Transmembrane</keyword>
<keyword evidence="7" id="KW-0406">Ion transport</keyword>
<dbReference type="GeneID" id="56586844"/>
<evidence type="ECO:0000259" key="11">
    <source>
        <dbReference type="Pfam" id="PF16916"/>
    </source>
</evidence>
<dbReference type="InterPro" id="IPR050681">
    <property type="entry name" value="CDF/SLC30A"/>
</dbReference>
<dbReference type="NCBIfam" id="TIGR01297">
    <property type="entry name" value="CDF"/>
    <property type="match status" value="1"/>
</dbReference>
<dbReference type="AlphaFoldDB" id="A0A7L5IPU2"/>
<keyword evidence="13" id="KW-1185">Reference proteome</keyword>
<dbReference type="RefSeq" id="WP_139427139.1">
    <property type="nucleotide sequence ID" value="NZ_CBCSFY010000021.1"/>
</dbReference>
<dbReference type="Pfam" id="PF16916">
    <property type="entry name" value="ZT_dimer"/>
    <property type="match status" value="1"/>
</dbReference>
<evidence type="ECO:0000313" key="12">
    <source>
        <dbReference type="EMBL" id="QKF79999.1"/>
    </source>
</evidence>
<dbReference type="GO" id="GO:0005886">
    <property type="term" value="C:plasma membrane"/>
    <property type="evidence" value="ECO:0007669"/>
    <property type="project" value="TreeGrafter"/>
</dbReference>
<dbReference type="GO" id="GO:0005385">
    <property type="term" value="F:zinc ion transmembrane transporter activity"/>
    <property type="evidence" value="ECO:0007669"/>
    <property type="project" value="TreeGrafter"/>
</dbReference>
<comment type="subcellular location">
    <subcellularLocation>
        <location evidence="1">Membrane</location>
        <topology evidence="1">Multi-pass membrane protein</topology>
    </subcellularLocation>
</comment>
<evidence type="ECO:0000256" key="9">
    <source>
        <dbReference type="SAM" id="Phobius"/>
    </source>
</evidence>
<sequence>MHDYLSHQPILKKHSHHHSCNHHTHTHTDARAMDKRILKISLLMTFSMMLVQFVYSIISNSLALLSDTLHMFSDVFALTLSFLAIIAVEKWQDCQKTFGYFRLEILVAFVNALTIILSAFFIIYEAIEKLITPSEIDVKTMIIIAFLGLIVNAINGFMMFKGANLDNVNMKSAFLHMISDLLGSMIVVVGGVVIYFTNIVYIDTILALILSLLLIRWAVVLLKQSGNILLEASPVDITKVHNIILEHREVLEIVDLHITQITNKMFVVSMHIRVDIKTIEEFDILYKNIAKKLYNDFEIGHCTIQPVKEK</sequence>
<dbReference type="InterPro" id="IPR027470">
    <property type="entry name" value="Cation_efflux_CTD"/>
</dbReference>
<comment type="similarity">
    <text evidence="2">Belongs to the cation diffusion facilitator (CDF) transporter (TC 2.A.4) family. SLC30A subfamily.</text>
</comment>
<evidence type="ECO:0000256" key="7">
    <source>
        <dbReference type="ARBA" id="ARBA00023065"/>
    </source>
</evidence>
<feature type="transmembrane region" description="Helical" evidence="9">
    <location>
        <begin position="100"/>
        <end position="124"/>
    </location>
</feature>
<dbReference type="InterPro" id="IPR058533">
    <property type="entry name" value="Cation_efflux_TM"/>
</dbReference>